<feature type="chain" id="PRO_5046939135" evidence="2">
    <location>
        <begin position="27"/>
        <end position="132"/>
    </location>
</feature>
<sequence>MKRPAPRPMIASLAVFAAAAIGAGHALSQGQDFALLAPGVDAAQAQRQILAARREADEARTRAEALERRAREVTQNAQKTAREAAALAARIQENEASIAAQEGQADLISARRATLRERLARRQGPLARLTGA</sequence>
<keyword evidence="1" id="KW-0175">Coiled coil</keyword>
<dbReference type="Proteomes" id="UP001162881">
    <property type="component" value="Unassembled WGS sequence"/>
</dbReference>
<keyword evidence="4" id="KW-1185">Reference proteome</keyword>
<feature type="coiled-coil region" evidence="1">
    <location>
        <begin position="42"/>
        <end position="83"/>
    </location>
</feature>
<reference evidence="3" key="1">
    <citation type="submission" date="2022-03" db="EMBL/GenBank/DDBJ databases">
        <title>Identification of a novel bacterium isolated from mangrove sediments.</title>
        <authorList>
            <person name="Pan X."/>
        </authorList>
    </citation>
    <scope>NUCLEOTIDE SEQUENCE</scope>
    <source>
        <strain evidence="3">B1949</strain>
    </source>
</reference>
<accession>A0ABT0BFD0</accession>
<evidence type="ECO:0000313" key="4">
    <source>
        <dbReference type="Proteomes" id="UP001162881"/>
    </source>
</evidence>
<comment type="caution">
    <text evidence="3">The sequence shown here is derived from an EMBL/GenBank/DDBJ whole genome shotgun (WGS) entry which is preliminary data.</text>
</comment>
<evidence type="ECO:0000256" key="2">
    <source>
        <dbReference type="SAM" id="SignalP"/>
    </source>
</evidence>
<feature type="signal peptide" evidence="2">
    <location>
        <begin position="1"/>
        <end position="26"/>
    </location>
</feature>
<keyword evidence="2" id="KW-0732">Signal</keyword>
<protein>
    <submittedName>
        <fullName evidence="3">Metalloendopeptidase</fullName>
    </submittedName>
</protein>
<gene>
    <name evidence="3" type="ORF">MTR62_13070</name>
</gene>
<evidence type="ECO:0000313" key="3">
    <source>
        <dbReference type="EMBL" id="MCJ2183615.1"/>
    </source>
</evidence>
<organism evidence="3 4">
    <name type="scientific">Novosphingobium organovorum</name>
    <dbReference type="NCBI Taxonomy" id="2930092"/>
    <lineage>
        <taxon>Bacteria</taxon>
        <taxon>Pseudomonadati</taxon>
        <taxon>Pseudomonadota</taxon>
        <taxon>Alphaproteobacteria</taxon>
        <taxon>Sphingomonadales</taxon>
        <taxon>Sphingomonadaceae</taxon>
        <taxon>Novosphingobium</taxon>
    </lineage>
</organism>
<name>A0ABT0BFD0_9SPHN</name>
<proteinExistence type="predicted"/>
<dbReference type="EMBL" id="JALHLF010000054">
    <property type="protein sequence ID" value="MCJ2183615.1"/>
    <property type="molecule type" value="Genomic_DNA"/>
</dbReference>
<feature type="non-terminal residue" evidence="3">
    <location>
        <position position="132"/>
    </location>
</feature>
<evidence type="ECO:0000256" key="1">
    <source>
        <dbReference type="SAM" id="Coils"/>
    </source>
</evidence>